<dbReference type="EMBL" id="CAIIXF020000009">
    <property type="protein sequence ID" value="CAH1793666.1"/>
    <property type="molecule type" value="Genomic_DNA"/>
</dbReference>
<dbReference type="GO" id="GO:0060271">
    <property type="term" value="P:cilium assembly"/>
    <property type="evidence" value="ECO:0007669"/>
    <property type="project" value="TreeGrafter"/>
</dbReference>
<reference evidence="5" key="1">
    <citation type="submission" date="2022-03" db="EMBL/GenBank/DDBJ databases">
        <authorList>
            <person name="Martin C."/>
        </authorList>
    </citation>
    <scope>NUCLEOTIDE SEQUENCE</scope>
</reference>
<keyword evidence="3" id="KW-0472">Membrane</keyword>
<dbReference type="InterPro" id="IPR013766">
    <property type="entry name" value="Thioredoxin_domain"/>
</dbReference>
<keyword evidence="6" id="KW-1185">Reference proteome</keyword>
<evidence type="ECO:0000313" key="5">
    <source>
        <dbReference type="EMBL" id="CAH1793666.1"/>
    </source>
</evidence>
<dbReference type="InterPro" id="IPR042418">
    <property type="entry name" value="TXNDC15"/>
</dbReference>
<feature type="signal peptide" evidence="4">
    <location>
        <begin position="1"/>
        <end position="16"/>
    </location>
</feature>
<evidence type="ECO:0000313" key="6">
    <source>
        <dbReference type="Proteomes" id="UP000749559"/>
    </source>
</evidence>
<accession>A0A8J1Y6M5</accession>
<keyword evidence="3" id="KW-0812">Transmembrane</keyword>
<proteinExistence type="predicted"/>
<keyword evidence="1" id="KW-0175">Coiled coil</keyword>
<feature type="chain" id="PRO_5043490361" evidence="4">
    <location>
        <begin position="17"/>
        <end position="369"/>
    </location>
</feature>
<dbReference type="Pfam" id="PF00085">
    <property type="entry name" value="Thioredoxin"/>
    <property type="match status" value="1"/>
</dbReference>
<name>A0A8J1Y6M5_OWEFU</name>
<evidence type="ECO:0000256" key="2">
    <source>
        <dbReference type="SAM" id="MobiDB-lite"/>
    </source>
</evidence>
<dbReference type="Proteomes" id="UP000749559">
    <property type="component" value="Unassembled WGS sequence"/>
</dbReference>
<keyword evidence="4" id="KW-0732">Signal</keyword>
<keyword evidence="3" id="KW-1133">Transmembrane helix</keyword>
<feature type="compositionally biased region" description="Basic and acidic residues" evidence="2">
    <location>
        <begin position="80"/>
        <end position="110"/>
    </location>
</feature>
<feature type="compositionally biased region" description="Polar residues" evidence="2">
    <location>
        <begin position="68"/>
        <end position="79"/>
    </location>
</feature>
<organism evidence="5 6">
    <name type="scientific">Owenia fusiformis</name>
    <name type="common">Polychaete worm</name>
    <dbReference type="NCBI Taxonomy" id="6347"/>
    <lineage>
        <taxon>Eukaryota</taxon>
        <taxon>Metazoa</taxon>
        <taxon>Spiralia</taxon>
        <taxon>Lophotrochozoa</taxon>
        <taxon>Annelida</taxon>
        <taxon>Polychaeta</taxon>
        <taxon>Sedentaria</taxon>
        <taxon>Canalipalpata</taxon>
        <taxon>Sabellida</taxon>
        <taxon>Oweniida</taxon>
        <taxon>Oweniidae</taxon>
        <taxon>Owenia</taxon>
    </lineage>
</organism>
<comment type="caution">
    <text evidence="5">The sequence shown here is derived from an EMBL/GenBank/DDBJ whole genome shotgun (WGS) entry which is preliminary data.</text>
</comment>
<dbReference type="SUPFAM" id="SSF52833">
    <property type="entry name" value="Thioredoxin-like"/>
    <property type="match status" value="1"/>
</dbReference>
<feature type="transmembrane region" description="Helical" evidence="3">
    <location>
        <begin position="328"/>
        <end position="346"/>
    </location>
</feature>
<dbReference type="GO" id="GO:0005929">
    <property type="term" value="C:cilium"/>
    <property type="evidence" value="ECO:0007669"/>
    <property type="project" value="TreeGrafter"/>
</dbReference>
<dbReference type="AlphaFoldDB" id="A0A8J1Y6M5"/>
<sequence>MYRMFVFYMLLMVLQGGIHVLGSVEDEFPIEENQFNEQANIEPVTKAESNEEVPISEEAHNSNEKTSLDINVASSSIGENNKDSDVKEAEDNGDKDTVEEDGHTEESKEFYPETSLFNIGDMITNVIGEIEDVKESQEQLKENMRILTGQGINNVTMNDTIVNATTVDKRKYVCTPKNLTKNDTELETTPIVKIVNSTELLEILTERNGSAGNCAVVLFFAPWCPFCAKAAPEFNAVARAFPQLDVLAIDSMHFSSLNARFGTIAVPNILLFHNTKAVAKFNHTSRTLDKFVNFLVNSTGFEPDKSVNVTAEDYIGPLLSIPTEEKDYLLWVAWLFLIAFTSWVTVRSHIGQRLRQNVMLAWAEHQHMD</sequence>
<feature type="compositionally biased region" description="Basic and acidic residues" evidence="2">
    <location>
        <begin position="57"/>
        <end position="67"/>
    </location>
</feature>
<dbReference type="PROSITE" id="PS51352">
    <property type="entry name" value="THIOREDOXIN_2"/>
    <property type="match status" value="1"/>
</dbReference>
<evidence type="ECO:0000256" key="3">
    <source>
        <dbReference type="SAM" id="Phobius"/>
    </source>
</evidence>
<dbReference type="PANTHER" id="PTHR14684:SF2">
    <property type="entry name" value="THIOREDOXIN DOMAIN-CONTAINING PROTEIN 15"/>
    <property type="match status" value="1"/>
</dbReference>
<dbReference type="PANTHER" id="PTHR14684">
    <property type="entry name" value="THIOREDOXIN DOMAIN-CONTAINING PROTEIN 15"/>
    <property type="match status" value="1"/>
</dbReference>
<evidence type="ECO:0000256" key="4">
    <source>
        <dbReference type="SAM" id="SignalP"/>
    </source>
</evidence>
<protein>
    <submittedName>
        <fullName evidence="5">Uncharacterized protein</fullName>
    </submittedName>
</protein>
<dbReference type="OrthoDB" id="6105938at2759"/>
<feature type="coiled-coil region" evidence="1">
    <location>
        <begin position="123"/>
        <end position="150"/>
    </location>
</feature>
<evidence type="ECO:0000256" key="1">
    <source>
        <dbReference type="SAM" id="Coils"/>
    </source>
</evidence>
<dbReference type="InterPro" id="IPR036249">
    <property type="entry name" value="Thioredoxin-like_sf"/>
</dbReference>
<dbReference type="Gene3D" id="3.40.30.10">
    <property type="entry name" value="Glutaredoxin"/>
    <property type="match status" value="1"/>
</dbReference>
<feature type="region of interest" description="Disordered" evidence="2">
    <location>
        <begin position="43"/>
        <end position="110"/>
    </location>
</feature>
<gene>
    <name evidence="5" type="ORF">OFUS_LOCUS18489</name>
</gene>